<proteinExistence type="predicted"/>
<reference evidence="1 2" key="1">
    <citation type="journal article" date="2023" name="Plants (Basel)">
        <title>Bridging the Gap: Combining Genomics and Transcriptomics Approaches to Understand Stylosanthes scabra, an Orphan Legume from the Brazilian Caatinga.</title>
        <authorList>
            <person name="Ferreira-Neto J.R.C."/>
            <person name="da Silva M.D."/>
            <person name="Binneck E."/>
            <person name="de Melo N.F."/>
            <person name="da Silva R.H."/>
            <person name="de Melo A.L.T.M."/>
            <person name="Pandolfi V."/>
            <person name="Bustamante F.O."/>
            <person name="Brasileiro-Vidal A.C."/>
            <person name="Benko-Iseppon A.M."/>
        </authorList>
    </citation>
    <scope>NUCLEOTIDE SEQUENCE [LARGE SCALE GENOMIC DNA]</scope>
    <source>
        <tissue evidence="1">Leaves</tissue>
    </source>
</reference>
<organism evidence="1 2">
    <name type="scientific">Stylosanthes scabra</name>
    <dbReference type="NCBI Taxonomy" id="79078"/>
    <lineage>
        <taxon>Eukaryota</taxon>
        <taxon>Viridiplantae</taxon>
        <taxon>Streptophyta</taxon>
        <taxon>Embryophyta</taxon>
        <taxon>Tracheophyta</taxon>
        <taxon>Spermatophyta</taxon>
        <taxon>Magnoliopsida</taxon>
        <taxon>eudicotyledons</taxon>
        <taxon>Gunneridae</taxon>
        <taxon>Pentapetalae</taxon>
        <taxon>rosids</taxon>
        <taxon>fabids</taxon>
        <taxon>Fabales</taxon>
        <taxon>Fabaceae</taxon>
        <taxon>Papilionoideae</taxon>
        <taxon>50 kb inversion clade</taxon>
        <taxon>dalbergioids sensu lato</taxon>
        <taxon>Dalbergieae</taxon>
        <taxon>Pterocarpus clade</taxon>
        <taxon>Stylosanthes</taxon>
    </lineage>
</organism>
<feature type="non-terminal residue" evidence="1">
    <location>
        <position position="61"/>
    </location>
</feature>
<sequence>MQSLPDEILDLWWTSKRPEHSPELFLIALFWKMDDWQVEELESNPVSRYNNSVATSSLWSP</sequence>
<dbReference type="EMBL" id="JASCZI010152954">
    <property type="protein sequence ID" value="MED6176879.1"/>
    <property type="molecule type" value="Genomic_DNA"/>
</dbReference>
<keyword evidence="2" id="KW-1185">Reference proteome</keyword>
<evidence type="ECO:0000313" key="2">
    <source>
        <dbReference type="Proteomes" id="UP001341840"/>
    </source>
</evidence>
<comment type="caution">
    <text evidence="1">The sequence shown here is derived from an EMBL/GenBank/DDBJ whole genome shotgun (WGS) entry which is preliminary data.</text>
</comment>
<gene>
    <name evidence="1" type="ORF">PIB30_092586</name>
</gene>
<accession>A0ABU6VV30</accession>
<name>A0ABU6VV30_9FABA</name>
<evidence type="ECO:0000313" key="1">
    <source>
        <dbReference type="EMBL" id="MED6176879.1"/>
    </source>
</evidence>
<protein>
    <submittedName>
        <fullName evidence="1">Uncharacterized protein</fullName>
    </submittedName>
</protein>
<dbReference type="Proteomes" id="UP001341840">
    <property type="component" value="Unassembled WGS sequence"/>
</dbReference>